<evidence type="ECO:0000313" key="1">
    <source>
        <dbReference type="EMBL" id="PIO22447.1"/>
    </source>
</evidence>
<sequence length="183" mass="20664">EEVGRWSVHQDKERRALQRNSGERLFPNAERGSGYAVQIEGYLNNTGNGHTSELSLTWDRTGVHGGSEISFLFLEPHRSDDCTYLSCLACLADQSCGWCSKTRTCHHRLGVDWAKFCQDTPLILSPSHCQLCEEYRDCEACSSDQYCEWQIHSSKKGDSLCSRRGRVSGSIRAPQECPRACNR</sequence>
<feature type="non-terminal residue" evidence="1">
    <location>
        <position position="1"/>
    </location>
</feature>
<gene>
    <name evidence="1" type="ORF">AB205_0125710</name>
</gene>
<organism evidence="1 2">
    <name type="scientific">Aquarana catesbeiana</name>
    <name type="common">American bullfrog</name>
    <name type="synonym">Rana catesbeiana</name>
    <dbReference type="NCBI Taxonomy" id="8400"/>
    <lineage>
        <taxon>Eukaryota</taxon>
        <taxon>Metazoa</taxon>
        <taxon>Chordata</taxon>
        <taxon>Craniata</taxon>
        <taxon>Vertebrata</taxon>
        <taxon>Euteleostomi</taxon>
        <taxon>Amphibia</taxon>
        <taxon>Batrachia</taxon>
        <taxon>Anura</taxon>
        <taxon>Neobatrachia</taxon>
        <taxon>Ranoidea</taxon>
        <taxon>Ranidae</taxon>
        <taxon>Aquarana</taxon>
    </lineage>
</organism>
<keyword evidence="2" id="KW-1185">Reference proteome</keyword>
<evidence type="ECO:0000313" key="2">
    <source>
        <dbReference type="Proteomes" id="UP000228934"/>
    </source>
</evidence>
<proteinExistence type="predicted"/>
<dbReference type="AlphaFoldDB" id="A0A2G9R3K8"/>
<accession>A0A2G9R3K8</accession>
<protein>
    <recommendedName>
        <fullName evidence="3">PSI domain-containing protein</fullName>
    </recommendedName>
</protein>
<dbReference type="OrthoDB" id="263283at2759"/>
<name>A0A2G9R3K8_AQUCT</name>
<evidence type="ECO:0008006" key="3">
    <source>
        <dbReference type="Google" id="ProtNLM"/>
    </source>
</evidence>
<dbReference type="Proteomes" id="UP000228934">
    <property type="component" value="Unassembled WGS sequence"/>
</dbReference>
<dbReference type="EMBL" id="KV950518">
    <property type="protein sequence ID" value="PIO22447.1"/>
    <property type="molecule type" value="Genomic_DNA"/>
</dbReference>
<reference evidence="2" key="1">
    <citation type="journal article" date="2017" name="Nat. Commun.">
        <title>The North American bullfrog draft genome provides insight into hormonal regulation of long noncoding RNA.</title>
        <authorList>
            <person name="Hammond S.A."/>
            <person name="Warren R.L."/>
            <person name="Vandervalk B.P."/>
            <person name="Kucuk E."/>
            <person name="Khan H."/>
            <person name="Gibb E.A."/>
            <person name="Pandoh P."/>
            <person name="Kirk H."/>
            <person name="Zhao Y."/>
            <person name="Jones M."/>
            <person name="Mungall A.J."/>
            <person name="Coope R."/>
            <person name="Pleasance S."/>
            <person name="Moore R.A."/>
            <person name="Holt R.A."/>
            <person name="Round J.M."/>
            <person name="Ohora S."/>
            <person name="Walle B.V."/>
            <person name="Veldhoen N."/>
            <person name="Helbing C.C."/>
            <person name="Birol I."/>
        </authorList>
    </citation>
    <scope>NUCLEOTIDE SEQUENCE [LARGE SCALE GENOMIC DNA]</scope>
</reference>